<gene>
    <name evidence="2" type="ORF">LKD81_09735</name>
</gene>
<reference evidence="2" key="1">
    <citation type="submission" date="2021-10" db="EMBL/GenBank/DDBJ databases">
        <title>Anaerobic single-cell dispensing facilitates the cultivation of human gut bacteria.</title>
        <authorList>
            <person name="Afrizal A."/>
        </authorList>
    </citation>
    <scope>NUCLEOTIDE SEQUENCE</scope>
    <source>
        <strain evidence="2">CLA-AA-H215</strain>
    </source>
</reference>
<comment type="caution">
    <text evidence="2">The sequence shown here is derived from an EMBL/GenBank/DDBJ whole genome shotgun (WGS) entry which is preliminary data.</text>
</comment>
<feature type="region of interest" description="Disordered" evidence="1">
    <location>
        <begin position="1"/>
        <end position="22"/>
    </location>
</feature>
<evidence type="ECO:0000313" key="3">
    <source>
        <dbReference type="Proteomes" id="UP001198182"/>
    </source>
</evidence>
<organism evidence="2 3">
    <name type="scientific">Hominifimenecus microfluidus</name>
    <dbReference type="NCBI Taxonomy" id="2885348"/>
    <lineage>
        <taxon>Bacteria</taxon>
        <taxon>Bacillati</taxon>
        <taxon>Bacillota</taxon>
        <taxon>Clostridia</taxon>
        <taxon>Lachnospirales</taxon>
        <taxon>Lachnospiraceae</taxon>
        <taxon>Hominifimenecus</taxon>
    </lineage>
</organism>
<dbReference type="RefSeq" id="WP_308453790.1">
    <property type="nucleotide sequence ID" value="NZ_JAJEQR010000025.1"/>
</dbReference>
<proteinExistence type="predicted"/>
<dbReference type="EMBL" id="JAJEQR010000025">
    <property type="protein sequence ID" value="MCC2231272.1"/>
    <property type="molecule type" value="Genomic_DNA"/>
</dbReference>
<name>A0AAE3EA10_9FIRM</name>
<sequence length="98" mass="10898">MGENKEGENWQSNPSLSGIDPDKMRFLTQMMGEVGGKDPAAALPFLSALSGSETGQKMNFSDNETDLILQVLMQRMSAEERSKIDMVRMLSRMIGQKK</sequence>
<keyword evidence="3" id="KW-1185">Reference proteome</keyword>
<dbReference type="Proteomes" id="UP001198182">
    <property type="component" value="Unassembled WGS sequence"/>
</dbReference>
<evidence type="ECO:0000256" key="1">
    <source>
        <dbReference type="SAM" id="MobiDB-lite"/>
    </source>
</evidence>
<protein>
    <submittedName>
        <fullName evidence="2">Uncharacterized protein</fullName>
    </submittedName>
</protein>
<accession>A0AAE3EA10</accession>
<evidence type="ECO:0000313" key="2">
    <source>
        <dbReference type="EMBL" id="MCC2231272.1"/>
    </source>
</evidence>
<dbReference type="AlphaFoldDB" id="A0AAE3EA10"/>